<dbReference type="Proteomes" id="UP000799753">
    <property type="component" value="Unassembled WGS sequence"/>
</dbReference>
<dbReference type="PANTHER" id="PTHR36578">
    <property type="entry name" value="CHROMOSOME 15, WHOLE GENOME SHOTGUN SEQUENCE"/>
    <property type="match status" value="1"/>
</dbReference>
<protein>
    <submittedName>
        <fullName evidence="2">Uncharacterized protein</fullName>
    </submittedName>
</protein>
<keyword evidence="3" id="KW-1185">Reference proteome</keyword>
<dbReference type="PANTHER" id="PTHR36578:SF1">
    <property type="entry name" value="APPLE DOMAIN-CONTAINING PROTEIN"/>
    <property type="match status" value="1"/>
</dbReference>
<dbReference type="EMBL" id="MU006782">
    <property type="protein sequence ID" value="KAF2641886.1"/>
    <property type="molecule type" value="Genomic_DNA"/>
</dbReference>
<organism evidence="2 3">
    <name type="scientific">Massarina eburnea CBS 473.64</name>
    <dbReference type="NCBI Taxonomy" id="1395130"/>
    <lineage>
        <taxon>Eukaryota</taxon>
        <taxon>Fungi</taxon>
        <taxon>Dikarya</taxon>
        <taxon>Ascomycota</taxon>
        <taxon>Pezizomycotina</taxon>
        <taxon>Dothideomycetes</taxon>
        <taxon>Pleosporomycetidae</taxon>
        <taxon>Pleosporales</taxon>
        <taxon>Massarineae</taxon>
        <taxon>Massarinaceae</taxon>
        <taxon>Massarina</taxon>
    </lineage>
</organism>
<proteinExistence type="predicted"/>
<reference evidence="2" key="1">
    <citation type="journal article" date="2020" name="Stud. Mycol.">
        <title>101 Dothideomycetes genomes: a test case for predicting lifestyles and emergence of pathogens.</title>
        <authorList>
            <person name="Haridas S."/>
            <person name="Albert R."/>
            <person name="Binder M."/>
            <person name="Bloem J."/>
            <person name="Labutti K."/>
            <person name="Salamov A."/>
            <person name="Andreopoulos B."/>
            <person name="Baker S."/>
            <person name="Barry K."/>
            <person name="Bills G."/>
            <person name="Bluhm B."/>
            <person name="Cannon C."/>
            <person name="Castanera R."/>
            <person name="Culley D."/>
            <person name="Daum C."/>
            <person name="Ezra D."/>
            <person name="Gonzalez J."/>
            <person name="Henrissat B."/>
            <person name="Kuo A."/>
            <person name="Liang C."/>
            <person name="Lipzen A."/>
            <person name="Lutzoni F."/>
            <person name="Magnuson J."/>
            <person name="Mondo S."/>
            <person name="Nolan M."/>
            <person name="Ohm R."/>
            <person name="Pangilinan J."/>
            <person name="Park H.-J."/>
            <person name="Ramirez L."/>
            <person name="Alfaro M."/>
            <person name="Sun H."/>
            <person name="Tritt A."/>
            <person name="Yoshinaga Y."/>
            <person name="Zwiers L.-H."/>
            <person name="Turgeon B."/>
            <person name="Goodwin S."/>
            <person name="Spatafora J."/>
            <person name="Crous P."/>
            <person name="Grigoriev I."/>
        </authorList>
    </citation>
    <scope>NUCLEOTIDE SEQUENCE</scope>
    <source>
        <strain evidence="2">CBS 473.64</strain>
    </source>
</reference>
<gene>
    <name evidence="2" type="ORF">P280DRAFT_516900</name>
</gene>
<dbReference type="AlphaFoldDB" id="A0A6A6S1Z8"/>
<evidence type="ECO:0000256" key="1">
    <source>
        <dbReference type="SAM" id="SignalP"/>
    </source>
</evidence>
<feature type="signal peptide" evidence="1">
    <location>
        <begin position="1"/>
        <end position="20"/>
    </location>
</feature>
<dbReference type="OrthoDB" id="271448at2759"/>
<evidence type="ECO:0000313" key="3">
    <source>
        <dbReference type="Proteomes" id="UP000799753"/>
    </source>
</evidence>
<accession>A0A6A6S1Z8</accession>
<name>A0A6A6S1Z8_9PLEO</name>
<feature type="chain" id="PRO_5025573381" evidence="1">
    <location>
        <begin position="21"/>
        <end position="207"/>
    </location>
</feature>
<sequence>MRLVTLVALVGLTALGWAQAFDFRRDNNCTLNLLGKGPVASPDTVYGFLNSQELASSANNAPTPSNYTQSFKNMKAATQADNYLGFVYLDSYDTNTCASNCTATPGCQGINIFFERDPSKGPSPSCTDPPSTTTIKCTLWGVGVTEKNAVNTGQTSSGFTIAMAGSNGYNNGNATNENGQGSAENTATPSLTIPLSLIFLIMANAIA</sequence>
<evidence type="ECO:0000313" key="2">
    <source>
        <dbReference type="EMBL" id="KAF2641886.1"/>
    </source>
</evidence>
<keyword evidence="1" id="KW-0732">Signal</keyword>